<evidence type="ECO:0000259" key="4">
    <source>
        <dbReference type="PROSITE" id="PS51722"/>
    </source>
</evidence>
<dbReference type="RefSeq" id="WP_055470102.1">
    <property type="nucleotide sequence ID" value="NZ_JBEZHZ010000012.1"/>
</dbReference>
<protein>
    <recommendedName>
        <fullName evidence="3">Large ribosomal subunit assembly factor BipA</fullName>
        <ecNumber evidence="3">3.6.5.-</ecNumber>
    </recommendedName>
    <alternativeName>
        <fullName evidence="3">GTP-binding protein BipA</fullName>
    </alternativeName>
</protein>
<organism evidence="5 6">
    <name type="scientific">Streptomyces pathocidini</name>
    <dbReference type="NCBI Taxonomy" id="1650571"/>
    <lineage>
        <taxon>Bacteria</taxon>
        <taxon>Bacillati</taxon>
        <taxon>Actinomycetota</taxon>
        <taxon>Actinomycetes</taxon>
        <taxon>Kitasatosporales</taxon>
        <taxon>Streptomycetaceae</taxon>
        <taxon>Streptomyces</taxon>
    </lineage>
</organism>
<keyword evidence="3" id="KW-0963">Cytoplasm</keyword>
<name>A0ABW7UTD7_9ACTN</name>
<sequence>MPTRHDIRNVAIVAHVDHGKTTLVDAMLKQAGAFAAHQQVDDRVMDSNDLEREKGITILAKNTAVKYHPKDGGDPVTINIIDTPGHADFGGEVERGLSMVDAVVLLVDASEGPLPQTRFVLRKALQARLPVILCINKTDRPDSRIDEVVNETYDLFLDLDADEDQIEFPIVYACARDGVASLTKPEDGTVPGDSTSLEPFFTALLETVPAPQYDEEAPLQAHVTNLDADNFLGRIALLRVEQGELKKGQTVAWIKRDGTISSVRITELMMTEALTRKPAEKAGPGDICAVAGIPDIMIGETLADPENPIALPLITVDEPAISMTIGTNTSPLVGRGGTGKGADNKAAVKDRKVTARQVKDRLDRELIGNVSLRVLDTERPDAWEVQGRGELALAILVEQMRREGFELTIGKPQVVTQEINGKMHEPVERMTIDVPEEHMGAVTQLMGVRKGRMDNMSNHGSGWVRMEFVVPSRGLIGFRTEFLTNTRGTGIAHSIHEGHEPWFGQLQTRNNGSLVADRAGAVTPFAMINLQERGVLFTEPGTEVYEGMIVGENSRSDDMDVNITKEKKLTNMRSASADSFEAVVPPRKLSLEQSLEFCRDDECVEVTPEAVRIRKVVLDQKERARTASRAKR</sequence>
<dbReference type="InterPro" id="IPR047041">
    <property type="entry name" value="BipA_GTP-bd_dom"/>
</dbReference>
<keyword evidence="2 3" id="KW-0342">GTP-binding</keyword>
<keyword evidence="3" id="KW-0690">Ribosome biogenesis</keyword>
<dbReference type="Gene3D" id="3.30.70.870">
    <property type="entry name" value="Elongation Factor G (Translational Gtpase), domain 3"/>
    <property type="match status" value="1"/>
</dbReference>
<dbReference type="PANTHER" id="PTHR42908:SF8">
    <property type="entry name" value="TR-TYPE G DOMAIN-CONTAINING PROTEIN"/>
    <property type="match status" value="1"/>
</dbReference>
<dbReference type="HAMAP" id="MF_00849">
    <property type="entry name" value="BipA"/>
    <property type="match status" value="1"/>
</dbReference>
<dbReference type="InterPro" id="IPR031157">
    <property type="entry name" value="G_TR_CS"/>
</dbReference>
<comment type="caution">
    <text evidence="5">The sequence shown here is derived from an EMBL/GenBank/DDBJ whole genome shotgun (WGS) entry which is preliminary data.</text>
</comment>
<reference evidence="5 6" key="1">
    <citation type="submission" date="2024-10" db="EMBL/GenBank/DDBJ databases">
        <title>The Natural Products Discovery Center: Release of the First 8490 Sequenced Strains for Exploring Actinobacteria Biosynthetic Diversity.</title>
        <authorList>
            <person name="Kalkreuter E."/>
            <person name="Kautsar S.A."/>
            <person name="Yang D."/>
            <person name="Bader C.D."/>
            <person name="Teijaro C.N."/>
            <person name="Fluegel L."/>
            <person name="Davis C.M."/>
            <person name="Simpson J.R."/>
            <person name="Lauterbach L."/>
            <person name="Steele A.D."/>
            <person name="Gui C."/>
            <person name="Meng S."/>
            <person name="Li G."/>
            <person name="Viehrig K."/>
            <person name="Ye F."/>
            <person name="Su P."/>
            <person name="Kiefer A.F."/>
            <person name="Nichols A."/>
            <person name="Cepeda A.J."/>
            <person name="Yan W."/>
            <person name="Fan B."/>
            <person name="Jiang Y."/>
            <person name="Adhikari A."/>
            <person name="Zheng C.-J."/>
            <person name="Schuster L."/>
            <person name="Cowan T.M."/>
            <person name="Smanski M.J."/>
            <person name="Chevrette M.G."/>
            <person name="De Carvalho L.P.S."/>
            <person name="Shen B."/>
        </authorList>
    </citation>
    <scope>NUCLEOTIDE SEQUENCE [LARGE SCALE GENOMIC DNA]</scope>
    <source>
        <strain evidence="5 6">NPDC020327</strain>
    </source>
</reference>
<dbReference type="CDD" id="cd03691">
    <property type="entry name" value="BipA_TypA_II"/>
    <property type="match status" value="1"/>
</dbReference>
<dbReference type="Pfam" id="PF03144">
    <property type="entry name" value="GTP_EFTU_D2"/>
    <property type="match status" value="1"/>
</dbReference>
<keyword evidence="3" id="KW-0694">RNA-binding</keyword>
<keyword evidence="3" id="KW-0378">Hydrolase</keyword>
<dbReference type="Proteomes" id="UP001611548">
    <property type="component" value="Unassembled WGS sequence"/>
</dbReference>
<comment type="catalytic activity">
    <reaction evidence="3">
        <text>GTP + H2O = GDP + phosphate + H(+)</text>
        <dbReference type="Rhea" id="RHEA:19669"/>
        <dbReference type="ChEBI" id="CHEBI:15377"/>
        <dbReference type="ChEBI" id="CHEBI:15378"/>
        <dbReference type="ChEBI" id="CHEBI:37565"/>
        <dbReference type="ChEBI" id="CHEBI:43474"/>
        <dbReference type="ChEBI" id="CHEBI:58189"/>
    </reaction>
</comment>
<dbReference type="InterPro" id="IPR004161">
    <property type="entry name" value="EFTu-like_2"/>
</dbReference>
<dbReference type="InterPro" id="IPR042116">
    <property type="entry name" value="TypA/BipA_C"/>
</dbReference>
<proteinExistence type="inferred from homology"/>
<dbReference type="Gene3D" id="2.40.30.10">
    <property type="entry name" value="Translation factors"/>
    <property type="match status" value="1"/>
</dbReference>
<dbReference type="PROSITE" id="PS51722">
    <property type="entry name" value="G_TR_2"/>
    <property type="match status" value="1"/>
</dbReference>
<feature type="binding site" evidence="3">
    <location>
        <begin position="136"/>
        <end position="139"/>
    </location>
    <ligand>
        <name>GTP</name>
        <dbReference type="ChEBI" id="CHEBI:37565"/>
    </ligand>
</feature>
<comment type="similarity">
    <text evidence="3">Belongs to the TRAFAC class translation factor GTPase superfamily. Classic translation factor GTPase family. BipA subfamily.</text>
</comment>
<dbReference type="Gene3D" id="3.40.50.300">
    <property type="entry name" value="P-loop containing nucleotide triphosphate hydrolases"/>
    <property type="match status" value="1"/>
</dbReference>
<dbReference type="SUPFAM" id="SSF50447">
    <property type="entry name" value="Translation proteins"/>
    <property type="match status" value="1"/>
</dbReference>
<dbReference type="InterPro" id="IPR006298">
    <property type="entry name" value="BipA"/>
</dbReference>
<dbReference type="PRINTS" id="PR00315">
    <property type="entry name" value="ELONGATNFCT"/>
</dbReference>
<feature type="domain" description="Tr-type G" evidence="4">
    <location>
        <begin position="5"/>
        <end position="212"/>
    </location>
</feature>
<dbReference type="Pfam" id="PF00679">
    <property type="entry name" value="EFG_C"/>
    <property type="match status" value="1"/>
</dbReference>
<dbReference type="Pfam" id="PF00009">
    <property type="entry name" value="GTP_EFTU"/>
    <property type="match status" value="1"/>
</dbReference>
<dbReference type="Gene3D" id="3.30.70.240">
    <property type="match status" value="1"/>
</dbReference>
<keyword evidence="1 3" id="KW-0547">Nucleotide-binding</keyword>
<dbReference type="EMBL" id="JBIRWE010000002">
    <property type="protein sequence ID" value="MFI1964048.1"/>
    <property type="molecule type" value="Genomic_DNA"/>
</dbReference>
<comment type="function">
    <text evidence="3">A 50S ribosomal subunit assembly protein with GTPase activity, required for 50S subunit assembly at low temperatures, may also play a role in translation. Binds GTP and analogs. Binds the 70S ribosome between the 30S and 50S subunits, in a similar position as ribosome-bound EF-G; it contacts a number of ribosomal proteins, both rRNAs and the A-site tRNA.</text>
</comment>
<dbReference type="InterPro" id="IPR005225">
    <property type="entry name" value="Small_GTP-bd"/>
</dbReference>
<dbReference type="NCBIfam" id="TIGR01394">
    <property type="entry name" value="TypA_BipA"/>
    <property type="match status" value="1"/>
</dbReference>
<keyword evidence="3" id="KW-0820">tRNA-binding</keyword>
<dbReference type="CDD" id="cd01891">
    <property type="entry name" value="TypA_BipA"/>
    <property type="match status" value="1"/>
</dbReference>
<feature type="binding site" evidence="3">
    <location>
        <begin position="17"/>
        <end position="22"/>
    </location>
    <ligand>
        <name>GTP</name>
        <dbReference type="ChEBI" id="CHEBI:37565"/>
    </ligand>
</feature>
<dbReference type="PROSITE" id="PS00301">
    <property type="entry name" value="G_TR_1"/>
    <property type="match status" value="1"/>
</dbReference>
<dbReference type="InterPro" id="IPR000640">
    <property type="entry name" value="EFG_V-like"/>
</dbReference>
<evidence type="ECO:0000256" key="2">
    <source>
        <dbReference type="ARBA" id="ARBA00023134"/>
    </source>
</evidence>
<dbReference type="SUPFAM" id="SSF52540">
    <property type="entry name" value="P-loop containing nucleoside triphosphate hydrolases"/>
    <property type="match status" value="1"/>
</dbReference>
<comment type="subcellular location">
    <subcellularLocation>
        <location evidence="3">Cytoplasm</location>
    </subcellularLocation>
    <text evidence="3">Binds to ribosomes.</text>
</comment>
<dbReference type="InterPro" id="IPR035651">
    <property type="entry name" value="BipA_V"/>
</dbReference>
<accession>A0ABW7UTD7</accession>
<dbReference type="InterPro" id="IPR027417">
    <property type="entry name" value="P-loop_NTPase"/>
</dbReference>
<dbReference type="Pfam" id="PF21018">
    <property type="entry name" value="BipA_C"/>
    <property type="match status" value="1"/>
</dbReference>
<dbReference type="InterPro" id="IPR000795">
    <property type="entry name" value="T_Tr_GTP-bd_dom"/>
</dbReference>
<gene>
    <name evidence="5" type="primary">typA</name>
    <name evidence="3" type="synonym">bipA</name>
    <name evidence="5" type="ORF">ACH429_07915</name>
</gene>
<evidence type="ECO:0000313" key="6">
    <source>
        <dbReference type="Proteomes" id="UP001611548"/>
    </source>
</evidence>
<comment type="subunit">
    <text evidence="3">Monomer.</text>
</comment>
<keyword evidence="6" id="KW-1185">Reference proteome</keyword>
<dbReference type="CDD" id="cd03710">
    <property type="entry name" value="BipA_TypA_C"/>
    <property type="match status" value="1"/>
</dbReference>
<keyword evidence="3" id="KW-0699">rRNA-binding</keyword>
<dbReference type="EC" id="3.6.5.-" evidence="3"/>
<dbReference type="SUPFAM" id="SSF54980">
    <property type="entry name" value="EF-G C-terminal domain-like"/>
    <property type="match status" value="2"/>
</dbReference>
<dbReference type="InterPro" id="IPR009000">
    <property type="entry name" value="Transl_B-barrel_sf"/>
</dbReference>
<dbReference type="InterPro" id="IPR047042">
    <property type="entry name" value="BipA_II"/>
</dbReference>
<dbReference type="InterPro" id="IPR035647">
    <property type="entry name" value="EFG_III/V"/>
</dbReference>
<dbReference type="Gene3D" id="2.40.50.250">
    <property type="entry name" value="bipa protein"/>
    <property type="match status" value="1"/>
</dbReference>
<dbReference type="PANTHER" id="PTHR42908">
    <property type="entry name" value="TRANSLATION ELONGATION FACTOR-RELATED"/>
    <property type="match status" value="1"/>
</dbReference>
<evidence type="ECO:0000256" key="3">
    <source>
        <dbReference type="HAMAP-Rule" id="MF_00849"/>
    </source>
</evidence>
<dbReference type="NCBIfam" id="TIGR00231">
    <property type="entry name" value="small_GTP"/>
    <property type="match status" value="1"/>
</dbReference>
<evidence type="ECO:0000256" key="1">
    <source>
        <dbReference type="ARBA" id="ARBA00022741"/>
    </source>
</evidence>
<evidence type="ECO:0000313" key="5">
    <source>
        <dbReference type="EMBL" id="MFI1964048.1"/>
    </source>
</evidence>
<dbReference type="InterPro" id="IPR048876">
    <property type="entry name" value="BipA_C"/>
</dbReference>